<dbReference type="AlphaFoldDB" id="A0A922ID13"/>
<name>A0A922ID13_DERFA</name>
<organism evidence="1 2">
    <name type="scientific">Dermatophagoides farinae</name>
    <name type="common">American house dust mite</name>
    <dbReference type="NCBI Taxonomy" id="6954"/>
    <lineage>
        <taxon>Eukaryota</taxon>
        <taxon>Metazoa</taxon>
        <taxon>Ecdysozoa</taxon>
        <taxon>Arthropoda</taxon>
        <taxon>Chelicerata</taxon>
        <taxon>Arachnida</taxon>
        <taxon>Acari</taxon>
        <taxon>Acariformes</taxon>
        <taxon>Sarcoptiformes</taxon>
        <taxon>Astigmata</taxon>
        <taxon>Psoroptidia</taxon>
        <taxon>Analgoidea</taxon>
        <taxon>Pyroglyphidae</taxon>
        <taxon>Dermatophagoidinae</taxon>
        <taxon>Dermatophagoides</taxon>
    </lineage>
</organism>
<reference evidence="1" key="1">
    <citation type="submission" date="2013-05" db="EMBL/GenBank/DDBJ databases">
        <authorList>
            <person name="Yim A.K.Y."/>
            <person name="Chan T.F."/>
            <person name="Ji K.M."/>
            <person name="Liu X.Y."/>
            <person name="Zhou J.W."/>
            <person name="Li R.Q."/>
            <person name="Yang K.Y."/>
            <person name="Li J."/>
            <person name="Li M."/>
            <person name="Law P.T.W."/>
            <person name="Wu Y.L."/>
            <person name="Cai Z.L."/>
            <person name="Qin H."/>
            <person name="Bao Y."/>
            <person name="Leung R.K.K."/>
            <person name="Ng P.K.S."/>
            <person name="Zou J."/>
            <person name="Zhong X.J."/>
            <person name="Ran P.X."/>
            <person name="Zhong N.S."/>
            <person name="Liu Z.G."/>
            <person name="Tsui S.K.W."/>
        </authorList>
    </citation>
    <scope>NUCLEOTIDE SEQUENCE</scope>
    <source>
        <strain evidence="1">Derf</strain>
        <tissue evidence="1">Whole organism</tissue>
    </source>
</reference>
<keyword evidence="2" id="KW-1185">Reference proteome</keyword>
<sequence length="278" mass="32623">MIAKNTMALDDDDHDDEIPIPFEEIVPIFPDDSEIINCGPNIPIIFQQLMSDYSSLRNNNNTHHHDDNQTINVQHLNTMIGQCRRIADQSRYRLQIYHNRLSQLSWHNFTTRFRWLVAIANCQQNECKASWLGAILLAYREQFFIHLPNPESIYSHSIMTMMMMNDPSNEYFQTFLSIGLKIDKFLHSSSSSFNSSNNSSSSSSSNRLIILRDLDRLQQTIVNELFNQQHGHIIKQITIQQILQFEIQSKFLQSLQLLIDEYKANIQRQQQQQQRIEH</sequence>
<proteinExistence type="predicted"/>
<reference evidence="1" key="2">
    <citation type="journal article" date="2022" name="Res Sq">
        <title>Comparative Genomics Reveals Insights into the Divergent Evolution of Astigmatic Mites and Household Pest Adaptations.</title>
        <authorList>
            <person name="Xiong Q."/>
            <person name="Wan A.T.-Y."/>
            <person name="Liu X.-Y."/>
            <person name="Fung C.S.-H."/>
            <person name="Xiao X."/>
            <person name="Malainual N."/>
            <person name="Hou J."/>
            <person name="Wang L."/>
            <person name="Wang M."/>
            <person name="Yang K."/>
            <person name="Cui Y."/>
            <person name="Leung E."/>
            <person name="Nong W."/>
            <person name="Shin S.-K."/>
            <person name="Au S."/>
            <person name="Jeong K.Y."/>
            <person name="Chew F.T."/>
            <person name="Hui J."/>
            <person name="Leung T.F."/>
            <person name="Tungtrongchitr A."/>
            <person name="Zhong N."/>
            <person name="Liu Z."/>
            <person name="Tsui S."/>
        </authorList>
    </citation>
    <scope>NUCLEOTIDE SEQUENCE</scope>
    <source>
        <strain evidence="1">Derf</strain>
        <tissue evidence="1">Whole organism</tissue>
    </source>
</reference>
<dbReference type="Proteomes" id="UP000790347">
    <property type="component" value="Unassembled WGS sequence"/>
</dbReference>
<protein>
    <submittedName>
        <fullName evidence="1">Uncharacterized protein</fullName>
    </submittedName>
</protein>
<gene>
    <name evidence="1" type="ORF">DERF_002413</name>
</gene>
<evidence type="ECO:0000313" key="2">
    <source>
        <dbReference type="Proteomes" id="UP000790347"/>
    </source>
</evidence>
<evidence type="ECO:0000313" key="1">
    <source>
        <dbReference type="EMBL" id="KAH9528467.1"/>
    </source>
</evidence>
<accession>A0A922ID13</accession>
<dbReference type="EMBL" id="ASGP02000001">
    <property type="protein sequence ID" value="KAH9528467.1"/>
    <property type="molecule type" value="Genomic_DNA"/>
</dbReference>
<comment type="caution">
    <text evidence="1">The sequence shown here is derived from an EMBL/GenBank/DDBJ whole genome shotgun (WGS) entry which is preliminary data.</text>
</comment>